<evidence type="ECO:0000256" key="1">
    <source>
        <dbReference type="SAM" id="MobiDB-lite"/>
    </source>
</evidence>
<dbReference type="GeneID" id="64634174"/>
<evidence type="ECO:0000313" key="3">
    <source>
        <dbReference type="Proteomes" id="UP000807769"/>
    </source>
</evidence>
<dbReference type="EMBL" id="JABBWG010000016">
    <property type="protein sequence ID" value="KAG1816386.1"/>
    <property type="molecule type" value="Genomic_DNA"/>
</dbReference>
<protein>
    <submittedName>
        <fullName evidence="2">Uncharacterized protein</fullName>
    </submittedName>
</protein>
<organism evidence="2 3">
    <name type="scientific">Suillus subaureus</name>
    <dbReference type="NCBI Taxonomy" id="48587"/>
    <lineage>
        <taxon>Eukaryota</taxon>
        <taxon>Fungi</taxon>
        <taxon>Dikarya</taxon>
        <taxon>Basidiomycota</taxon>
        <taxon>Agaricomycotina</taxon>
        <taxon>Agaricomycetes</taxon>
        <taxon>Agaricomycetidae</taxon>
        <taxon>Boletales</taxon>
        <taxon>Suillineae</taxon>
        <taxon>Suillaceae</taxon>
        <taxon>Suillus</taxon>
    </lineage>
</organism>
<proteinExistence type="predicted"/>
<name>A0A9P7JDP7_9AGAM</name>
<comment type="caution">
    <text evidence="2">The sequence shown here is derived from an EMBL/GenBank/DDBJ whole genome shotgun (WGS) entry which is preliminary data.</text>
</comment>
<feature type="compositionally biased region" description="Polar residues" evidence="1">
    <location>
        <begin position="30"/>
        <end position="47"/>
    </location>
</feature>
<dbReference type="Proteomes" id="UP000807769">
    <property type="component" value="Unassembled WGS sequence"/>
</dbReference>
<dbReference type="RefSeq" id="XP_041193059.1">
    <property type="nucleotide sequence ID" value="XM_041340158.1"/>
</dbReference>
<dbReference type="AlphaFoldDB" id="A0A9P7JDP7"/>
<keyword evidence="3" id="KW-1185">Reference proteome</keyword>
<feature type="compositionally biased region" description="Acidic residues" evidence="1">
    <location>
        <begin position="18"/>
        <end position="29"/>
    </location>
</feature>
<accession>A0A9P7JDP7</accession>
<reference evidence="2" key="1">
    <citation type="journal article" date="2020" name="New Phytol.">
        <title>Comparative genomics reveals dynamic genome evolution in host specialist ectomycorrhizal fungi.</title>
        <authorList>
            <person name="Lofgren L.A."/>
            <person name="Nguyen N.H."/>
            <person name="Vilgalys R."/>
            <person name="Ruytinx J."/>
            <person name="Liao H.L."/>
            <person name="Branco S."/>
            <person name="Kuo A."/>
            <person name="LaButti K."/>
            <person name="Lipzen A."/>
            <person name="Andreopoulos W."/>
            <person name="Pangilinan J."/>
            <person name="Riley R."/>
            <person name="Hundley H."/>
            <person name="Na H."/>
            <person name="Barry K."/>
            <person name="Grigoriev I.V."/>
            <person name="Stajich J.E."/>
            <person name="Kennedy P.G."/>
        </authorList>
    </citation>
    <scope>NUCLEOTIDE SEQUENCE</scope>
    <source>
        <strain evidence="2">MN1</strain>
    </source>
</reference>
<feature type="region of interest" description="Disordered" evidence="1">
    <location>
        <begin position="18"/>
        <end position="47"/>
    </location>
</feature>
<dbReference type="OrthoDB" id="2408877at2759"/>
<evidence type="ECO:0000313" key="2">
    <source>
        <dbReference type="EMBL" id="KAG1816386.1"/>
    </source>
</evidence>
<gene>
    <name evidence="2" type="ORF">BJ212DRAFT_1480841</name>
</gene>
<sequence length="179" mass="20098">MQYMELIEFMVDQLLDEDHDEDSDKESDDTANGHSGSDISIWTASPTWPESPVSPTLLITSALSDNSLTSLLTAYSEFLLHDIPDMCKRVFTQFADAITALHDELHLLEEWALFLPENFCCKLCVDVDVFDELTKLIQGHTIFYNNLNNPQLPVPIQLTIFLNGTGHYGNAATTEDISD</sequence>